<evidence type="ECO:0000313" key="3">
    <source>
        <dbReference type="Proteomes" id="UP001279860"/>
    </source>
</evidence>
<feature type="region of interest" description="Disordered" evidence="1">
    <location>
        <begin position="369"/>
        <end position="390"/>
    </location>
</feature>
<sequence>MALDTRGLMDGALRGFEMMDNYYRNQHSQKYADEQMKMARENQAMSLKAHDQQMKLAQERSDRERSEFDAKYGPADANGNRTGGWLAKQQEQQGKLADAQLAANKSKQELNKYQLNQQQKTNYINENLPVLQSSWGRWMTTGESDDIFDNEFIKGSSYDPRRYLSPKINDAFDVIESKLPQITQGQIKSDDPEFVSALGVMYEGQIKASVGQQDPITGKTIKDAKLGGVHLASDIDPHQPGDQPGIVLTTMVDYGAGKWVAKPITNNRSTDQNDAVKVIPLERAMKDITSQLALRRQVASSDAYKTLFNKGNKKQSKYEDAVVDLQKEKVKALNQILSPETEEGQKQIAAINDQYNSSVQELRHLFLGRQSGGGNEQSNHSPKPGKTNVPQWAKGDPAKLQLARALQANGYDVGNMTEKDLNDAWTIKQEKENEIRRIAREKGQALQLVEMYKDPKKNASEIEGLEMARAMSGFGGHR</sequence>
<dbReference type="EMBL" id="JAWRCP010000002">
    <property type="protein sequence ID" value="MDW6094065.1"/>
    <property type="molecule type" value="Genomic_DNA"/>
</dbReference>
<comment type="caution">
    <text evidence="2">The sequence shown here is derived from an EMBL/GenBank/DDBJ whole genome shotgun (WGS) entry which is preliminary data.</text>
</comment>
<dbReference type="Proteomes" id="UP001279860">
    <property type="component" value="Unassembled WGS sequence"/>
</dbReference>
<organism evidence="2 3">
    <name type="scientific">Vibrio rhizosphaerae</name>
    <dbReference type="NCBI Taxonomy" id="398736"/>
    <lineage>
        <taxon>Bacteria</taxon>
        <taxon>Pseudomonadati</taxon>
        <taxon>Pseudomonadota</taxon>
        <taxon>Gammaproteobacteria</taxon>
        <taxon>Vibrionales</taxon>
        <taxon>Vibrionaceae</taxon>
        <taxon>Vibrio</taxon>
    </lineage>
</organism>
<protein>
    <submittedName>
        <fullName evidence="2">Uncharacterized protein</fullName>
    </submittedName>
</protein>
<reference evidence="2 3" key="1">
    <citation type="submission" date="2023-11" db="EMBL/GenBank/DDBJ databases">
        <title>Plant-associative lifestyle of Vibrio porteresiae and its evolutionary dynamics.</title>
        <authorList>
            <person name="Rameshkumar N."/>
            <person name="Kirti K."/>
        </authorList>
    </citation>
    <scope>NUCLEOTIDE SEQUENCE [LARGE SCALE GENOMIC DNA]</scope>
    <source>
        <strain evidence="2 3">MSSRF7</strain>
    </source>
</reference>
<gene>
    <name evidence="2" type="ORF">SBX64_16115</name>
</gene>
<feature type="region of interest" description="Disordered" evidence="1">
    <location>
        <begin position="57"/>
        <end position="80"/>
    </location>
</feature>
<feature type="compositionally biased region" description="Basic and acidic residues" evidence="1">
    <location>
        <begin position="57"/>
        <end position="70"/>
    </location>
</feature>
<dbReference type="RefSeq" id="WP_318585418.1">
    <property type="nucleotide sequence ID" value="NZ_JAWRCP010000002.1"/>
</dbReference>
<keyword evidence="3" id="KW-1185">Reference proteome</keyword>
<evidence type="ECO:0000313" key="2">
    <source>
        <dbReference type="EMBL" id="MDW6094065.1"/>
    </source>
</evidence>
<proteinExistence type="predicted"/>
<evidence type="ECO:0000256" key="1">
    <source>
        <dbReference type="SAM" id="MobiDB-lite"/>
    </source>
</evidence>
<accession>A0ABU4IXD6</accession>
<name>A0ABU4IXD6_9VIBR</name>